<keyword evidence="4" id="KW-1185">Reference proteome</keyword>
<organism evidence="3 4">
    <name type="scientific">Roseomonas alba</name>
    <dbReference type="NCBI Taxonomy" id="2846776"/>
    <lineage>
        <taxon>Bacteria</taxon>
        <taxon>Pseudomonadati</taxon>
        <taxon>Pseudomonadota</taxon>
        <taxon>Alphaproteobacteria</taxon>
        <taxon>Acetobacterales</taxon>
        <taxon>Roseomonadaceae</taxon>
        <taxon>Roseomonas</taxon>
    </lineage>
</organism>
<dbReference type="EMBL" id="JAHYBZ010000012">
    <property type="protein sequence ID" value="MBW6401481.1"/>
    <property type="molecule type" value="Genomic_DNA"/>
</dbReference>
<accession>A0ABS7AGP7</accession>
<evidence type="ECO:0000259" key="2">
    <source>
        <dbReference type="Pfam" id="PF07859"/>
    </source>
</evidence>
<dbReference type="GO" id="GO:0016787">
    <property type="term" value="F:hydrolase activity"/>
    <property type="evidence" value="ECO:0007669"/>
    <property type="project" value="UniProtKB-KW"/>
</dbReference>
<dbReference type="InterPro" id="IPR029058">
    <property type="entry name" value="AB_hydrolase_fold"/>
</dbReference>
<keyword evidence="1 3" id="KW-0378">Hydrolase</keyword>
<name>A0ABS7AGP7_9PROT</name>
<dbReference type="Gene3D" id="3.40.50.1820">
    <property type="entry name" value="alpha/beta hydrolase"/>
    <property type="match status" value="1"/>
</dbReference>
<dbReference type="Proteomes" id="UP001196565">
    <property type="component" value="Unassembled WGS sequence"/>
</dbReference>
<dbReference type="PANTHER" id="PTHR48081">
    <property type="entry name" value="AB HYDROLASE SUPERFAMILY PROTEIN C4A8.06C"/>
    <property type="match status" value="1"/>
</dbReference>
<evidence type="ECO:0000313" key="4">
    <source>
        <dbReference type="Proteomes" id="UP001196565"/>
    </source>
</evidence>
<feature type="domain" description="Alpha/beta hydrolase fold-3" evidence="2">
    <location>
        <begin position="82"/>
        <end position="288"/>
    </location>
</feature>
<dbReference type="InterPro" id="IPR013094">
    <property type="entry name" value="AB_hydrolase_3"/>
</dbReference>
<gene>
    <name evidence="3" type="ORF">KPL78_26760</name>
</gene>
<comment type="caution">
    <text evidence="3">The sequence shown here is derived from an EMBL/GenBank/DDBJ whole genome shotgun (WGS) entry which is preliminary data.</text>
</comment>
<dbReference type="RefSeq" id="WP_219766183.1">
    <property type="nucleotide sequence ID" value="NZ_JAHYBZ010000012.1"/>
</dbReference>
<dbReference type="SUPFAM" id="SSF53474">
    <property type="entry name" value="alpha/beta-Hydrolases"/>
    <property type="match status" value="1"/>
</dbReference>
<proteinExistence type="predicted"/>
<evidence type="ECO:0000313" key="3">
    <source>
        <dbReference type="EMBL" id="MBW6401481.1"/>
    </source>
</evidence>
<dbReference type="Pfam" id="PF07859">
    <property type="entry name" value="Abhydrolase_3"/>
    <property type="match status" value="1"/>
</dbReference>
<evidence type="ECO:0000256" key="1">
    <source>
        <dbReference type="ARBA" id="ARBA00022801"/>
    </source>
</evidence>
<reference evidence="3 4" key="1">
    <citation type="submission" date="2021-07" db="EMBL/GenBank/DDBJ databases">
        <authorList>
            <person name="So Y."/>
        </authorList>
    </citation>
    <scope>NUCLEOTIDE SEQUENCE [LARGE SCALE GENOMIC DNA]</scope>
    <source>
        <strain evidence="3 4">HJA6</strain>
    </source>
</reference>
<sequence length="315" mass="33680">MPLDPGAQSVLDLIRDSGRPALHTLTPDQAREVSIAAAPVLQPDPQEVAEVEDLTCPGPAGPIPLRRYRGIGTDPAAVLPCLVFLHGGGWVIGTLGTYDQVCRSLANHLGACVISVDYRLAPEHRFPAAVEDCAAALHFIAAEATSLRIAPGRIAVGGDSAGGNLSAVMALMGRDGAVPAPCFQVLFYPVTDLAAEARSYDRCIDRYPLTATTMRWFIDHYAPDVPGRIDWRASPLRAASLAGVAPAFVMTCGHDPLCDEGIAYARRLDAEGVTVTHLHVADQMHAYLTMGRYIPTSDLTLRQAALALRAHWEMS</sequence>
<dbReference type="InterPro" id="IPR050300">
    <property type="entry name" value="GDXG_lipolytic_enzyme"/>
</dbReference>
<protein>
    <submittedName>
        <fullName evidence="3">Alpha/beta hydrolase</fullName>
    </submittedName>
</protein>
<dbReference type="PANTHER" id="PTHR48081:SF8">
    <property type="entry name" value="ALPHA_BETA HYDROLASE FOLD-3 DOMAIN-CONTAINING PROTEIN-RELATED"/>
    <property type="match status" value="1"/>
</dbReference>